<dbReference type="InterPro" id="IPR011711">
    <property type="entry name" value="GntR_C"/>
</dbReference>
<organism evidence="5 6">
    <name type="scientific">Gilvimarinus xylanilyticus</name>
    <dbReference type="NCBI Taxonomy" id="2944139"/>
    <lineage>
        <taxon>Bacteria</taxon>
        <taxon>Pseudomonadati</taxon>
        <taxon>Pseudomonadota</taxon>
        <taxon>Gammaproteobacteria</taxon>
        <taxon>Cellvibrionales</taxon>
        <taxon>Cellvibrionaceae</taxon>
        <taxon>Gilvimarinus</taxon>
    </lineage>
</organism>
<comment type="caution">
    <text evidence="5">The sequence shown here is derived from an EMBL/GenBank/DDBJ whole genome shotgun (WGS) entry which is preliminary data.</text>
</comment>
<dbReference type="PANTHER" id="PTHR43537:SF5">
    <property type="entry name" value="UXU OPERON TRANSCRIPTIONAL REGULATOR"/>
    <property type="match status" value="1"/>
</dbReference>
<dbReference type="AlphaFoldDB" id="A0A9X2KU53"/>
<dbReference type="SMART" id="SM00895">
    <property type="entry name" value="FCD"/>
    <property type="match status" value="1"/>
</dbReference>
<dbReference type="PANTHER" id="PTHR43537">
    <property type="entry name" value="TRANSCRIPTIONAL REGULATOR, GNTR FAMILY"/>
    <property type="match status" value="1"/>
</dbReference>
<dbReference type="InterPro" id="IPR008920">
    <property type="entry name" value="TF_FadR/GntR_C"/>
</dbReference>
<evidence type="ECO:0000256" key="2">
    <source>
        <dbReference type="ARBA" id="ARBA00023125"/>
    </source>
</evidence>
<dbReference type="SMART" id="SM00345">
    <property type="entry name" value="HTH_GNTR"/>
    <property type="match status" value="1"/>
</dbReference>
<dbReference type="InterPro" id="IPR036390">
    <property type="entry name" value="WH_DNA-bd_sf"/>
</dbReference>
<dbReference type="GO" id="GO:0003677">
    <property type="term" value="F:DNA binding"/>
    <property type="evidence" value="ECO:0007669"/>
    <property type="project" value="UniProtKB-KW"/>
</dbReference>
<dbReference type="RefSeq" id="WP_253968186.1">
    <property type="nucleotide sequence ID" value="NZ_JAMFTH010000003.1"/>
</dbReference>
<keyword evidence="1" id="KW-0805">Transcription regulation</keyword>
<proteinExistence type="predicted"/>
<evidence type="ECO:0000313" key="5">
    <source>
        <dbReference type="EMBL" id="MCP8899892.1"/>
    </source>
</evidence>
<reference evidence="5" key="2">
    <citation type="submission" date="2023-01" db="EMBL/GenBank/DDBJ databases">
        <title>Gilvimarinus xylanilyticus HB14 isolated from Caulerpa lentillifera aquaculture base in Hainan, China.</title>
        <authorList>
            <person name="Zhang Y.-J."/>
        </authorList>
    </citation>
    <scope>NUCLEOTIDE SEQUENCE</scope>
    <source>
        <strain evidence="5">HB14</strain>
    </source>
</reference>
<evidence type="ECO:0000256" key="3">
    <source>
        <dbReference type="ARBA" id="ARBA00023163"/>
    </source>
</evidence>
<dbReference type="Proteomes" id="UP001139319">
    <property type="component" value="Unassembled WGS sequence"/>
</dbReference>
<protein>
    <submittedName>
        <fullName evidence="5">FadR family transcriptional regulator</fullName>
    </submittedName>
</protein>
<dbReference type="CDD" id="cd07377">
    <property type="entry name" value="WHTH_GntR"/>
    <property type="match status" value="1"/>
</dbReference>
<evidence type="ECO:0000259" key="4">
    <source>
        <dbReference type="PROSITE" id="PS50949"/>
    </source>
</evidence>
<dbReference type="Gene3D" id="1.10.10.10">
    <property type="entry name" value="Winged helix-like DNA-binding domain superfamily/Winged helix DNA-binding domain"/>
    <property type="match status" value="1"/>
</dbReference>
<evidence type="ECO:0000313" key="6">
    <source>
        <dbReference type="Proteomes" id="UP001139319"/>
    </source>
</evidence>
<keyword evidence="6" id="KW-1185">Reference proteome</keyword>
<evidence type="ECO:0000256" key="1">
    <source>
        <dbReference type="ARBA" id="ARBA00023015"/>
    </source>
</evidence>
<dbReference type="GO" id="GO:0003700">
    <property type="term" value="F:DNA-binding transcription factor activity"/>
    <property type="evidence" value="ECO:0007669"/>
    <property type="project" value="InterPro"/>
</dbReference>
<dbReference type="PRINTS" id="PR00035">
    <property type="entry name" value="HTHGNTR"/>
</dbReference>
<reference evidence="5" key="1">
    <citation type="submission" date="2022-05" db="EMBL/GenBank/DDBJ databases">
        <authorList>
            <person name="Sun H.-N."/>
        </authorList>
    </citation>
    <scope>NUCLEOTIDE SEQUENCE</scope>
    <source>
        <strain evidence="5">HB14</strain>
    </source>
</reference>
<accession>A0A9X2KU53</accession>
<dbReference type="InterPro" id="IPR000524">
    <property type="entry name" value="Tscrpt_reg_HTH_GntR"/>
</dbReference>
<dbReference type="Pfam" id="PF07729">
    <property type="entry name" value="FCD"/>
    <property type="match status" value="1"/>
</dbReference>
<gene>
    <name evidence="5" type="ORF">M6D89_11340</name>
</gene>
<sequence>MEFQTIKAERLYIKVAEQLSSLVKDGTLKPGDKFPAERDLAERLGVSRPTIREAMIAMELSGIIEIRTGSGIYVCDTKPRLDTGDKGVGPFEILEIRYILEAEACALAAARITDEDIAKLKAALQDMAEEEKHEDASEKADWTFHKIIADASQNSAISAVVDWLWKLRNESELSTAFLERLRKEGVHPSIDDHKRIIEALEQRNPEKARNAMRIHIDNASEAAATYFGRPS</sequence>
<keyword evidence="2" id="KW-0238">DNA-binding</keyword>
<dbReference type="SUPFAM" id="SSF46785">
    <property type="entry name" value="Winged helix' DNA-binding domain"/>
    <property type="match status" value="1"/>
</dbReference>
<dbReference type="Gene3D" id="1.20.120.530">
    <property type="entry name" value="GntR ligand-binding domain-like"/>
    <property type="match status" value="1"/>
</dbReference>
<dbReference type="EMBL" id="JAMFTH010000003">
    <property type="protein sequence ID" value="MCP8899892.1"/>
    <property type="molecule type" value="Genomic_DNA"/>
</dbReference>
<dbReference type="Pfam" id="PF00392">
    <property type="entry name" value="GntR"/>
    <property type="match status" value="1"/>
</dbReference>
<name>A0A9X2KU53_9GAMM</name>
<keyword evidence="3" id="KW-0804">Transcription</keyword>
<dbReference type="PROSITE" id="PS50949">
    <property type="entry name" value="HTH_GNTR"/>
    <property type="match status" value="1"/>
</dbReference>
<feature type="domain" description="HTH gntR-type" evidence="4">
    <location>
        <begin position="9"/>
        <end position="77"/>
    </location>
</feature>
<dbReference type="InterPro" id="IPR036388">
    <property type="entry name" value="WH-like_DNA-bd_sf"/>
</dbReference>
<dbReference type="SUPFAM" id="SSF48008">
    <property type="entry name" value="GntR ligand-binding domain-like"/>
    <property type="match status" value="1"/>
</dbReference>